<accession>A0A7Y9KCJ5</accession>
<keyword evidence="3" id="KW-0808">Transferase</keyword>
<dbReference type="EMBL" id="JACCBT010000001">
    <property type="protein sequence ID" value="NYE10599.1"/>
    <property type="molecule type" value="Genomic_DNA"/>
</dbReference>
<dbReference type="InterPro" id="IPR001173">
    <property type="entry name" value="Glyco_trans_2-like"/>
</dbReference>
<dbReference type="InterPro" id="IPR029044">
    <property type="entry name" value="Nucleotide-diphossugar_trans"/>
</dbReference>
<dbReference type="Proteomes" id="UP000591272">
    <property type="component" value="Unassembled WGS sequence"/>
</dbReference>
<dbReference type="SUPFAM" id="SSF53448">
    <property type="entry name" value="Nucleotide-diphospho-sugar transferases"/>
    <property type="match status" value="1"/>
</dbReference>
<protein>
    <submittedName>
        <fullName evidence="3">Glycosyltransferase involved in cell wall biosynthesis</fullName>
    </submittedName>
</protein>
<proteinExistence type="predicted"/>
<dbReference type="Pfam" id="PF00535">
    <property type="entry name" value="Glycos_transf_2"/>
    <property type="match status" value="1"/>
</dbReference>
<dbReference type="PANTHER" id="PTHR43685:SF11">
    <property type="entry name" value="GLYCOSYLTRANSFERASE TAGX-RELATED"/>
    <property type="match status" value="1"/>
</dbReference>
<keyword evidence="4" id="KW-1185">Reference proteome</keyword>
<dbReference type="PANTHER" id="PTHR43685">
    <property type="entry name" value="GLYCOSYLTRANSFERASE"/>
    <property type="match status" value="1"/>
</dbReference>
<evidence type="ECO:0000313" key="3">
    <source>
        <dbReference type="EMBL" id="NYE10599.1"/>
    </source>
</evidence>
<dbReference type="AlphaFoldDB" id="A0A7Y9KCJ5"/>
<comment type="caution">
    <text evidence="3">The sequence shown here is derived from an EMBL/GenBank/DDBJ whole genome shotgun (WGS) entry which is preliminary data.</text>
</comment>
<dbReference type="InterPro" id="IPR050834">
    <property type="entry name" value="Glycosyltransf_2"/>
</dbReference>
<dbReference type="Gene3D" id="3.90.550.10">
    <property type="entry name" value="Spore Coat Polysaccharide Biosynthesis Protein SpsA, Chain A"/>
    <property type="match status" value="1"/>
</dbReference>
<dbReference type="RefSeq" id="WP_179832102.1">
    <property type="nucleotide sequence ID" value="NZ_BMRD01000006.1"/>
</dbReference>
<dbReference type="GO" id="GO:0016740">
    <property type="term" value="F:transferase activity"/>
    <property type="evidence" value="ECO:0007669"/>
    <property type="project" value="UniProtKB-KW"/>
</dbReference>
<reference evidence="3 4" key="1">
    <citation type="submission" date="2020-07" db="EMBL/GenBank/DDBJ databases">
        <title>Sequencing the genomes of 1000 actinobacteria strains.</title>
        <authorList>
            <person name="Klenk H.-P."/>
        </authorList>
    </citation>
    <scope>NUCLEOTIDE SEQUENCE [LARGE SCALE GENOMIC DNA]</scope>
    <source>
        <strain evidence="3 4">DSM 43461</strain>
    </source>
</reference>
<evidence type="ECO:0000259" key="2">
    <source>
        <dbReference type="Pfam" id="PF22181"/>
    </source>
</evidence>
<feature type="domain" description="TarS/TarP linker" evidence="2">
    <location>
        <begin position="226"/>
        <end position="323"/>
    </location>
</feature>
<sequence>MRQPLVSVIIPVYQCRDTVGGALESVFAQSLPAEQVEVIAVDDGSTDGGGELLDELARTHDRLTVLHQPNSGGAGAPRNRGLELASGTFVFFLDADDRLAPEALERMTAMAERNGTDIVLGKQVGTGGRKSPKVFARSIERTHVLDPDCDLFGRMSMAALQLFRRSLVEGAGLRFTEGLVAHEDQLFTAGAYLNAGGVSVLADYDCYYWAAREDGSSATQGAGAPPADLYAIIAQAMRQVADHTEPGETRDRLNRRYLRLEVFGRLDRLYLDSSPDDQKLTLAGCRELLEEWYTPAQQELALPLHRVIAHCVLHDLDDELVEVLRFRRSGTRPRLHLEDGRAYVKYPFFRDPAVRIPDACFASPKPLVVRPALARLAWDDGALMVGGTVLVQDVDEESPAVRLLLTDGDGARRPVECETVPAAPVDDGVEVSFTAALGPRAAPLRNGGWTVQIEVSLSGHVRTLPLVKPRDLPLPRAALAGARLLRPRQERDSGPLTLEIGGALTSADFRDVEVGWGPGRRVRVQADAPPVLGDGPAMSVVLHHADDGTTIRAVLEAAPDDPSRLRADLSLAGARPGRWRARFAVDGVGDPVPVRLPAEGGGVLGPVTASLVPPRRVHVKMDRRTATVHVTAPLASLARRTWRRLLPGGGTKPRP</sequence>
<dbReference type="Pfam" id="PF22181">
    <property type="entry name" value="TarS_linker"/>
    <property type="match status" value="1"/>
</dbReference>
<evidence type="ECO:0000313" key="4">
    <source>
        <dbReference type="Proteomes" id="UP000591272"/>
    </source>
</evidence>
<name>A0A7Y9KCJ5_9ACTN</name>
<dbReference type="CDD" id="cd00761">
    <property type="entry name" value="Glyco_tranf_GTA_type"/>
    <property type="match status" value="1"/>
</dbReference>
<feature type="domain" description="Glycosyltransferase 2-like" evidence="1">
    <location>
        <begin position="7"/>
        <end position="137"/>
    </location>
</feature>
<organism evidence="3 4">
    <name type="scientific">Actinomadura citrea</name>
    <dbReference type="NCBI Taxonomy" id="46158"/>
    <lineage>
        <taxon>Bacteria</taxon>
        <taxon>Bacillati</taxon>
        <taxon>Actinomycetota</taxon>
        <taxon>Actinomycetes</taxon>
        <taxon>Streptosporangiales</taxon>
        <taxon>Thermomonosporaceae</taxon>
        <taxon>Actinomadura</taxon>
    </lineage>
</organism>
<evidence type="ECO:0000259" key="1">
    <source>
        <dbReference type="Pfam" id="PF00535"/>
    </source>
</evidence>
<dbReference type="InterPro" id="IPR054028">
    <property type="entry name" value="TarS/TarP_linker"/>
</dbReference>
<gene>
    <name evidence="3" type="ORF">BJ999_000895</name>
</gene>